<dbReference type="SUPFAM" id="SSF55486">
    <property type="entry name" value="Metalloproteases ('zincins'), catalytic domain"/>
    <property type="match status" value="1"/>
</dbReference>
<comment type="cofactor">
    <cofactor evidence="2">
        <name>Zn(2+)</name>
        <dbReference type="ChEBI" id="CHEBI:29105"/>
    </cofactor>
    <text evidence="2">Binds 1 zinc ion per subunit.</text>
</comment>
<feature type="binding site" evidence="2">
    <location>
        <position position="353"/>
    </location>
    <ligand>
        <name>Zn(2+)</name>
        <dbReference type="ChEBI" id="CHEBI:29105"/>
        <note>catalytic</note>
    </ligand>
</feature>
<feature type="domain" description="Peptidase M1 membrane alanine aminopeptidase" evidence="4">
    <location>
        <begin position="344"/>
        <end position="493"/>
    </location>
</feature>
<dbReference type="PANTHER" id="PTHR45726:SF3">
    <property type="entry name" value="LEUKOTRIENE A-4 HYDROLASE"/>
    <property type="match status" value="1"/>
</dbReference>
<keyword evidence="6" id="KW-1185">Reference proteome</keyword>
<feature type="signal peptide" evidence="3">
    <location>
        <begin position="1"/>
        <end position="19"/>
    </location>
</feature>
<dbReference type="CDD" id="cd09604">
    <property type="entry name" value="M1_APN_like"/>
    <property type="match status" value="1"/>
</dbReference>
<dbReference type="InterPro" id="IPR014782">
    <property type="entry name" value="Peptidase_M1_dom"/>
</dbReference>
<proteinExistence type="predicted"/>
<feature type="chain" id="PRO_5018198667" evidence="3">
    <location>
        <begin position="20"/>
        <end position="609"/>
    </location>
</feature>
<keyword evidence="2" id="KW-0862">Zinc</keyword>
<evidence type="ECO:0000256" key="2">
    <source>
        <dbReference type="PIRSR" id="PIRSR634015-3"/>
    </source>
</evidence>
<dbReference type="AlphaFoldDB" id="A0A3N0EIT6"/>
<dbReference type="Gene3D" id="1.10.390.10">
    <property type="entry name" value="Neutral Protease Domain 2"/>
    <property type="match status" value="1"/>
</dbReference>
<dbReference type="GO" id="GO:0008237">
    <property type="term" value="F:metallopeptidase activity"/>
    <property type="evidence" value="ECO:0007669"/>
    <property type="project" value="InterPro"/>
</dbReference>
<dbReference type="Pfam" id="PF01433">
    <property type="entry name" value="Peptidase_M1"/>
    <property type="match status" value="1"/>
</dbReference>
<dbReference type="RefSeq" id="WP_123215830.1">
    <property type="nucleotide sequence ID" value="NZ_RJTM01000069.1"/>
</dbReference>
<accession>A0A3N0EIT6</accession>
<evidence type="ECO:0000256" key="3">
    <source>
        <dbReference type="SAM" id="SignalP"/>
    </source>
</evidence>
<protein>
    <submittedName>
        <fullName evidence="5">M1 family peptidase</fullName>
    </submittedName>
</protein>
<dbReference type="InterPro" id="IPR027268">
    <property type="entry name" value="Peptidase_M4/M1_CTD_sf"/>
</dbReference>
<evidence type="ECO:0000259" key="4">
    <source>
        <dbReference type="Pfam" id="PF01433"/>
    </source>
</evidence>
<reference evidence="5 6" key="1">
    <citation type="submission" date="2018-10" db="EMBL/GenBank/DDBJ databases">
        <title>Sinomicrobium pectinilyticum sp. nov., a pectinase-producing bacterium isolated from alkaline and saline soil, and emended description of the genus Sinomicrobium.</title>
        <authorList>
            <person name="Cheng B."/>
            <person name="Li C."/>
            <person name="Lai Q."/>
            <person name="Du M."/>
            <person name="Shao Z."/>
            <person name="Xu P."/>
            <person name="Yang C."/>
        </authorList>
    </citation>
    <scope>NUCLEOTIDE SEQUENCE [LARGE SCALE GENOMIC DNA]</scope>
    <source>
        <strain evidence="5 6">5DNS001</strain>
    </source>
</reference>
<keyword evidence="2" id="KW-0479">Metal-binding</keyword>
<feature type="binding site" evidence="2">
    <location>
        <position position="376"/>
    </location>
    <ligand>
        <name>Zn(2+)</name>
        <dbReference type="ChEBI" id="CHEBI:29105"/>
        <note>catalytic</note>
    </ligand>
</feature>
<feature type="binding site" evidence="2">
    <location>
        <position position="357"/>
    </location>
    <ligand>
        <name>Zn(2+)</name>
        <dbReference type="ChEBI" id="CHEBI:29105"/>
        <note>catalytic</note>
    </ligand>
</feature>
<feature type="active site" description="Proton donor" evidence="1">
    <location>
        <position position="434"/>
    </location>
</feature>
<evidence type="ECO:0000256" key="1">
    <source>
        <dbReference type="PIRSR" id="PIRSR634015-1"/>
    </source>
</evidence>
<sequence length="609" mass="69914">MYSFILRSLVLLVCINTSAQTAQKNASCYWQQHVDYNMAIDMDVENYRYTGKQELVYTNNSPDTLDRVFYHLYFNAFQPGSEMDHRLQALSPWDKRISELQPYETGYIKVQALTQDGKAVNYKIKGTILEVSLAKPVKPGTTTKLIMDFSGQVPVLVKRAGRNSDEGVVLSMTQWYPKMAEYDVEGWHSDPYLGREFYGVWGNFDVKITIDKNYILGGTGYLRNAAEIGYGYEKKGTKVKRPKGKKLTWHFVAPNVHDFAWGADPEYIHDVLETPGGTTLHFLYKNDPGIIGNWKKLQPETAKFLDFYNANIGPYPWKQYSVIQGGDGGMEYAMCTLIPGKGSFESLVEVTAHELAHAWFQHALATNESEYPWMDEGFTTFITDMAVNEVMGKKEANPFKGVYGQYFALRGWEQPLTTHADRYATQNSYIFSVYGKGAVFLAQLGYIMGQDKLMKTLRRYYKDFKFRHPTPNDFICIAEKVSGFQLDWYLTDWTRTTNTIDYGIKEVLEEGDKTKISLERIGLMPMPVDLLVTYKDGFRESFYIPLRMMRSVKENLYPDLERTVLPDWPWANSTYDFTINRSKYEIKTVVIDPSGLMADVDKANNKIAL</sequence>
<dbReference type="GO" id="GO:0008270">
    <property type="term" value="F:zinc ion binding"/>
    <property type="evidence" value="ECO:0007669"/>
    <property type="project" value="InterPro"/>
</dbReference>
<name>A0A3N0EIT6_SINP1</name>
<dbReference type="PANTHER" id="PTHR45726">
    <property type="entry name" value="LEUKOTRIENE A-4 HYDROLASE"/>
    <property type="match status" value="1"/>
</dbReference>
<dbReference type="EMBL" id="RJTM01000069">
    <property type="protein sequence ID" value="RNL87793.1"/>
    <property type="molecule type" value="Genomic_DNA"/>
</dbReference>
<keyword evidence="3" id="KW-0732">Signal</keyword>
<feature type="active site" description="Proton acceptor" evidence="1">
    <location>
        <position position="354"/>
    </location>
</feature>
<dbReference type="Proteomes" id="UP000267469">
    <property type="component" value="Unassembled WGS sequence"/>
</dbReference>
<evidence type="ECO:0000313" key="6">
    <source>
        <dbReference type="Proteomes" id="UP000267469"/>
    </source>
</evidence>
<organism evidence="5 6">
    <name type="scientific">Sinomicrobium pectinilyticum</name>
    <dbReference type="NCBI Taxonomy" id="1084421"/>
    <lineage>
        <taxon>Bacteria</taxon>
        <taxon>Pseudomonadati</taxon>
        <taxon>Bacteroidota</taxon>
        <taxon>Flavobacteriia</taxon>
        <taxon>Flavobacteriales</taxon>
        <taxon>Flavobacteriaceae</taxon>
        <taxon>Sinomicrobium</taxon>
    </lineage>
</organism>
<dbReference type="OrthoDB" id="9814383at2"/>
<evidence type="ECO:0000313" key="5">
    <source>
        <dbReference type="EMBL" id="RNL87793.1"/>
    </source>
</evidence>
<comment type="caution">
    <text evidence="5">The sequence shown here is derived from an EMBL/GenBank/DDBJ whole genome shotgun (WGS) entry which is preliminary data.</text>
</comment>
<dbReference type="InterPro" id="IPR034015">
    <property type="entry name" value="M1_LTA4H"/>
</dbReference>
<gene>
    <name evidence="5" type="ORF">ED312_09780</name>
</gene>